<gene>
    <name evidence="5" type="ORF">HNQ40_002206</name>
</gene>
<dbReference type="InterPro" id="IPR013424">
    <property type="entry name" value="Ice-binding_C"/>
</dbReference>
<reference evidence="5 6" key="1">
    <citation type="submission" date="2020-08" db="EMBL/GenBank/DDBJ databases">
        <title>Genomic Encyclopedia of Type Strains, Phase IV (KMG-IV): sequencing the most valuable type-strain genomes for metagenomic binning, comparative biology and taxonomic classification.</title>
        <authorList>
            <person name="Goeker M."/>
        </authorList>
    </citation>
    <scope>NUCLEOTIDE SEQUENCE [LARGE SCALE GENOMIC DNA]</scope>
    <source>
        <strain evidence="5 6">DSM 103725</strain>
    </source>
</reference>
<keyword evidence="2" id="KW-0732">Signal</keyword>
<evidence type="ECO:0000256" key="2">
    <source>
        <dbReference type="ARBA" id="ARBA00022729"/>
    </source>
</evidence>
<dbReference type="GO" id="GO:0005576">
    <property type="term" value="C:extracellular region"/>
    <property type="evidence" value="ECO:0007669"/>
    <property type="project" value="TreeGrafter"/>
</dbReference>
<dbReference type="InterPro" id="IPR011658">
    <property type="entry name" value="PA14_dom"/>
</dbReference>
<name>A0A7X0H6X7_9BACT</name>
<proteinExistence type="inferred from homology"/>
<dbReference type="NCBIfam" id="TIGR02595">
    <property type="entry name" value="PEP_CTERM"/>
    <property type="match status" value="1"/>
</dbReference>
<dbReference type="PROSITE" id="PS51820">
    <property type="entry name" value="PA14"/>
    <property type="match status" value="1"/>
</dbReference>
<comment type="similarity">
    <text evidence="1">Belongs to the prespore-cell-inducing factor family.</text>
</comment>
<dbReference type="PANTHER" id="PTHR31137">
    <property type="entry name" value="PROTEIN PSIB-RELATED-RELATED"/>
    <property type="match status" value="1"/>
</dbReference>
<feature type="domain" description="PA14" evidence="4">
    <location>
        <begin position="143"/>
        <end position="303"/>
    </location>
</feature>
<evidence type="ECO:0000259" key="4">
    <source>
        <dbReference type="PROSITE" id="PS51820"/>
    </source>
</evidence>
<keyword evidence="6" id="KW-1185">Reference proteome</keyword>
<sequence>MRFSFEGCCVVVGLWCIAGVGTDAIAQGKQLEIDVTFYDFNGTNNIGDKSSGVGLAPDPVNTHPDFEFDMGHCWDAVNQSPTFLGGLGHSILDTGIVQSTLGVDGVPVHSGASNTTNNDAMLFDKWYKPDAAYNVMLSETLVLDQIGSSNVYGIDSNAFFPLDGKGLGNTISLDADGLTPDCGIPFYNGTPIESGHNWHWTMHISTEFMYEGGETFSFRGDDDLWVFIDGELALDLGGLHAATGASEPFVSGSINLDDIIGLAEVGTNHQFDLFYAERYHNDSNFKMETSIPIGEVIPEPGAAALIVTGLLGFVARRRTA</sequence>
<evidence type="ECO:0000313" key="6">
    <source>
        <dbReference type="Proteomes" id="UP000541810"/>
    </source>
</evidence>
<dbReference type="InterPro" id="IPR037524">
    <property type="entry name" value="PA14/GLEYA"/>
</dbReference>
<dbReference type="Pfam" id="PF07691">
    <property type="entry name" value="PA14"/>
    <property type="match status" value="1"/>
</dbReference>
<dbReference type="Proteomes" id="UP000541810">
    <property type="component" value="Unassembled WGS sequence"/>
</dbReference>
<protein>
    <submittedName>
        <fullName evidence="5">Fibro-slime domain-containing protein</fullName>
    </submittedName>
</protein>
<dbReference type="NCBIfam" id="TIGR02148">
    <property type="entry name" value="Fibro_Slime"/>
    <property type="match status" value="1"/>
</dbReference>
<dbReference type="AlphaFoldDB" id="A0A7X0H6X7"/>
<comment type="caution">
    <text evidence="5">The sequence shown here is derived from an EMBL/GenBank/DDBJ whole genome shotgun (WGS) entry which is preliminary data.</text>
</comment>
<dbReference type="InterPro" id="IPR051154">
    <property type="entry name" value="Prespore-cell_inducing_factor"/>
</dbReference>
<organism evidence="5 6">
    <name type="scientific">Algisphaera agarilytica</name>
    <dbReference type="NCBI Taxonomy" id="1385975"/>
    <lineage>
        <taxon>Bacteria</taxon>
        <taxon>Pseudomonadati</taxon>
        <taxon>Planctomycetota</taxon>
        <taxon>Phycisphaerae</taxon>
        <taxon>Phycisphaerales</taxon>
        <taxon>Phycisphaeraceae</taxon>
        <taxon>Algisphaera</taxon>
    </lineage>
</organism>
<dbReference type="InterPro" id="IPR011874">
    <property type="entry name" value="Fibro_Slime"/>
</dbReference>
<dbReference type="RefSeq" id="WP_184677918.1">
    <property type="nucleotide sequence ID" value="NZ_JACHGY010000001.1"/>
</dbReference>
<dbReference type="EMBL" id="JACHGY010000001">
    <property type="protein sequence ID" value="MBB6430400.1"/>
    <property type="molecule type" value="Genomic_DNA"/>
</dbReference>
<evidence type="ECO:0000256" key="1">
    <source>
        <dbReference type="ARBA" id="ARBA00008709"/>
    </source>
</evidence>
<evidence type="ECO:0000256" key="3">
    <source>
        <dbReference type="ARBA" id="ARBA00023180"/>
    </source>
</evidence>
<accession>A0A7X0H6X7</accession>
<keyword evidence="3" id="KW-0325">Glycoprotein</keyword>
<evidence type="ECO:0000313" key="5">
    <source>
        <dbReference type="EMBL" id="MBB6430400.1"/>
    </source>
</evidence>